<proteinExistence type="predicted"/>
<dbReference type="EMBL" id="FNAE01000009">
    <property type="protein sequence ID" value="SDF61321.1"/>
    <property type="molecule type" value="Genomic_DNA"/>
</dbReference>
<organism evidence="2 3">
    <name type="scientific">Ectopseudomonas alcaliphila</name>
    <dbReference type="NCBI Taxonomy" id="101564"/>
    <lineage>
        <taxon>Bacteria</taxon>
        <taxon>Pseudomonadati</taxon>
        <taxon>Pseudomonadota</taxon>
        <taxon>Gammaproteobacteria</taxon>
        <taxon>Pseudomonadales</taxon>
        <taxon>Pseudomonadaceae</taxon>
        <taxon>Ectopseudomonas</taxon>
    </lineage>
</organism>
<dbReference type="Proteomes" id="UP000182413">
    <property type="component" value="Unassembled WGS sequence"/>
</dbReference>
<gene>
    <name evidence="2" type="ORF">SAMN05216575_10957</name>
    <name evidence="1" type="ORF">SIM71_23095</name>
</gene>
<name>A0A1G7MHX9_9GAMM</name>
<dbReference type="RefSeq" id="WP_074681649.1">
    <property type="nucleotide sequence ID" value="NZ_CBCSET010000008.1"/>
</dbReference>
<protein>
    <submittedName>
        <fullName evidence="1">Glycoside hydrolase family 104 protein</fullName>
    </submittedName>
    <submittedName>
        <fullName evidence="2">Muramidase (Phage lambda lysozyme)</fullName>
    </submittedName>
</protein>
<evidence type="ECO:0000313" key="2">
    <source>
        <dbReference type="EMBL" id="SDF61321.1"/>
    </source>
</evidence>
<dbReference type="GO" id="GO:0016787">
    <property type="term" value="F:hydrolase activity"/>
    <property type="evidence" value="ECO:0007669"/>
    <property type="project" value="UniProtKB-KW"/>
</dbReference>
<dbReference type="Gene3D" id="1.10.530.10">
    <property type="match status" value="1"/>
</dbReference>
<reference evidence="2 3" key="1">
    <citation type="submission" date="2016-10" db="EMBL/GenBank/DDBJ databases">
        <authorList>
            <person name="de Groot N.N."/>
        </authorList>
    </citation>
    <scope>NUCLEOTIDE SEQUENCE [LARGE SCALE GENOMIC DNA]</scope>
    <source>
        <strain evidence="2 3">JCM 10630</strain>
    </source>
</reference>
<dbReference type="InterPro" id="IPR023346">
    <property type="entry name" value="Lysozyme-like_dom_sf"/>
</dbReference>
<accession>A0A1G7MHX9</accession>
<keyword evidence="4" id="KW-1185">Reference proteome</keyword>
<dbReference type="OrthoDB" id="8660079at2"/>
<dbReference type="SUPFAM" id="SSF53955">
    <property type="entry name" value="Lysozyme-like"/>
    <property type="match status" value="1"/>
</dbReference>
<keyword evidence="1" id="KW-0378">Hydrolase</keyword>
<evidence type="ECO:0000313" key="1">
    <source>
        <dbReference type="EMBL" id="MDX5994962.1"/>
    </source>
</evidence>
<evidence type="ECO:0000313" key="4">
    <source>
        <dbReference type="Proteomes" id="UP001278050"/>
    </source>
</evidence>
<evidence type="ECO:0000313" key="3">
    <source>
        <dbReference type="Proteomes" id="UP000182413"/>
    </source>
</evidence>
<dbReference type="Proteomes" id="UP001278050">
    <property type="component" value="Unassembled WGS sequence"/>
</dbReference>
<dbReference type="EMBL" id="JAWXXP010000001">
    <property type="protein sequence ID" value="MDX5994962.1"/>
    <property type="molecule type" value="Genomic_DNA"/>
</dbReference>
<sequence>MARISAAQVGGANVLAFLDMLAWSELGEKILAQSDDGYNVIVGSLPGRLITFNDYAQHPNRLIQLPRYGIASTAAGRYQFLHRTWRAIVRVYGFKGRFIPEAQDLAAVKLLTECKALPAIKAGRIADAIALAAPIWASLPGAGYGQREHALANLLEIYADERAAEPCDEQDLLAMFTVCGGVVA</sequence>
<reference evidence="1 4" key="2">
    <citation type="submission" date="2023-11" db="EMBL/GenBank/DDBJ databases">
        <title>MicrobeMod: A computational toolkit for identifying prokaryotic methylation and restriction-modification with nanopore sequencing.</title>
        <authorList>
            <person name="Crits-Christoph A."/>
            <person name="Kang S.C."/>
            <person name="Lee H."/>
            <person name="Ostrov N."/>
        </authorList>
    </citation>
    <scope>NUCLEOTIDE SEQUENCE [LARGE SCALE GENOMIC DNA]</scope>
    <source>
        <strain evidence="1 4">ATCC BAA-571</strain>
    </source>
</reference>
<dbReference type="CDD" id="cd00736">
    <property type="entry name" value="lambda_lys-like"/>
    <property type="match status" value="1"/>
</dbReference>
<dbReference type="AlphaFoldDB" id="A0A1G7MHX9"/>